<keyword evidence="4" id="KW-1185">Reference proteome</keyword>
<comment type="caution">
    <text evidence="3">The sequence shown here is derived from an EMBL/GenBank/DDBJ whole genome shotgun (WGS) entry which is preliminary data.</text>
</comment>
<feature type="signal peptide" evidence="1">
    <location>
        <begin position="1"/>
        <end position="20"/>
    </location>
</feature>
<protein>
    <submittedName>
        <fullName evidence="3">Leucine-rich repeat domain-containing protein</fullName>
    </submittedName>
</protein>
<dbReference type="Pfam" id="PF13306">
    <property type="entry name" value="LRR_5"/>
    <property type="match status" value="2"/>
</dbReference>
<organism evidence="3 5">
    <name type="scientific">Leyella lascolaii</name>
    <dbReference type="NCBI Taxonomy" id="1776379"/>
    <lineage>
        <taxon>Bacteria</taxon>
        <taxon>Pseudomonadati</taxon>
        <taxon>Bacteroidota</taxon>
        <taxon>Bacteroidia</taxon>
        <taxon>Bacteroidales</taxon>
        <taxon>Prevotellaceae</taxon>
        <taxon>Leyella</taxon>
    </lineage>
</organism>
<keyword evidence="1" id="KW-0732">Signal</keyword>
<gene>
    <name evidence="2" type="ORF">QVN81_04040</name>
    <name evidence="3" type="ORF">QVN84_04575</name>
</gene>
<accession>A0AAW7JSG2</accession>
<sequence>MNRIIIALLVAFAAHADSFAYDFIVNGLAYNIKKDGTVALTYKNPDLTYTSGDGGYVGNVVIPKTVKYKNRTYRVTEIGERTFSYCHKVTSVKIPEGIRKIGWFAFGQLINVSSIHIPSTVQEIAPGAFQVLLKLKRLTVSPANKYYCSAGNCIYNKKKTVLVFVAQVNKVLTIPSSVTTILDDAFSGNTKMKKLVVPKSVKYAGRAAFSSMNATYVENRASMKDLPGSSKYGHRPLWTYQPCFVTPGEIRMIE</sequence>
<reference evidence="3" key="1">
    <citation type="submission" date="2023-06" db="EMBL/GenBank/DDBJ databases">
        <authorList>
            <person name="Zeman M."/>
            <person name="Kubasova T."/>
            <person name="Jahodarova E."/>
            <person name="Nykrynova M."/>
            <person name="Rychlik I."/>
        </authorList>
    </citation>
    <scope>NUCLEOTIDE SEQUENCE</scope>
    <source>
        <strain evidence="3">ET15</strain>
        <strain evidence="2">ET37</strain>
    </source>
</reference>
<feature type="chain" id="PRO_5043420423" evidence="1">
    <location>
        <begin position="21"/>
        <end position="254"/>
    </location>
</feature>
<dbReference type="AlphaFoldDB" id="A0AAW7JSG2"/>
<dbReference type="SUPFAM" id="SSF52058">
    <property type="entry name" value="L domain-like"/>
    <property type="match status" value="1"/>
</dbReference>
<dbReference type="EMBL" id="JAUEIF010000003">
    <property type="protein sequence ID" value="MDN0024796.1"/>
    <property type="molecule type" value="Genomic_DNA"/>
</dbReference>
<dbReference type="Proteomes" id="UP001168478">
    <property type="component" value="Unassembled WGS sequence"/>
</dbReference>
<proteinExistence type="predicted"/>
<dbReference type="EMBL" id="JAUEIE010000003">
    <property type="protein sequence ID" value="MDN0022197.1"/>
    <property type="molecule type" value="Genomic_DNA"/>
</dbReference>
<evidence type="ECO:0000313" key="2">
    <source>
        <dbReference type="EMBL" id="MDN0022197.1"/>
    </source>
</evidence>
<name>A0AAW7JSG2_9BACT</name>
<evidence type="ECO:0000313" key="3">
    <source>
        <dbReference type="EMBL" id="MDN0024796.1"/>
    </source>
</evidence>
<evidence type="ECO:0000256" key="1">
    <source>
        <dbReference type="SAM" id="SignalP"/>
    </source>
</evidence>
<dbReference type="RefSeq" id="WP_289824835.1">
    <property type="nucleotide sequence ID" value="NZ_JAUEIE010000003.1"/>
</dbReference>
<evidence type="ECO:0000313" key="5">
    <source>
        <dbReference type="Proteomes" id="UP001168478"/>
    </source>
</evidence>
<dbReference type="InterPro" id="IPR032675">
    <property type="entry name" value="LRR_dom_sf"/>
</dbReference>
<dbReference type="InterPro" id="IPR026906">
    <property type="entry name" value="LRR_5"/>
</dbReference>
<dbReference type="Proteomes" id="UP001167831">
    <property type="component" value="Unassembled WGS sequence"/>
</dbReference>
<dbReference type="Gene3D" id="3.80.10.10">
    <property type="entry name" value="Ribonuclease Inhibitor"/>
    <property type="match status" value="1"/>
</dbReference>
<evidence type="ECO:0000313" key="4">
    <source>
        <dbReference type="Proteomes" id="UP001167831"/>
    </source>
</evidence>
<reference evidence="3" key="2">
    <citation type="submission" date="2023-08" db="EMBL/GenBank/DDBJ databases">
        <title>Identification and characterization of horizontal gene transfer across gut microbiota members of farm animals based on homology search.</title>
        <authorList>
            <person name="Schwarzerova J."/>
            <person name="Nykrynova M."/>
            <person name="Jureckova K."/>
            <person name="Cejkova D."/>
            <person name="Rychlik I."/>
        </authorList>
    </citation>
    <scope>NUCLEOTIDE SEQUENCE</scope>
    <source>
        <strain evidence="3">ET15</strain>
        <strain evidence="2">ET37</strain>
    </source>
</reference>